<comment type="caution">
    <text evidence="1">The sequence shown here is derived from an EMBL/GenBank/DDBJ whole genome shotgun (WGS) entry which is preliminary data.</text>
</comment>
<accession>A0AAW0Z3A6</accession>
<dbReference type="GeneID" id="92179106"/>
<proteinExistence type="predicted"/>
<dbReference type="KEGG" id="kne:92179106"/>
<protein>
    <submittedName>
        <fullName evidence="1">Uncharacterized protein</fullName>
    </submittedName>
</protein>
<dbReference type="Proteomes" id="UP001388673">
    <property type="component" value="Unassembled WGS sequence"/>
</dbReference>
<keyword evidence="2" id="KW-1185">Reference proteome</keyword>
<dbReference type="EMBL" id="JBCAWK010000003">
    <property type="protein sequence ID" value="KAK8864597.1"/>
    <property type="molecule type" value="Genomic_DNA"/>
</dbReference>
<name>A0AAW0Z3A6_9TREE</name>
<gene>
    <name evidence="1" type="ORF">IAR55_001847</name>
</gene>
<sequence>MFPSNNDRPLSLPYFVDESRSRHILFRIHMPHCASPLIWTESISSSGFSSPNTHLASLSPISFEPFKDLLSVHHLPNQLTQPTTRSNYHIRSHWSKGWTPGPYLRHTMVDHILGKWRQTCIPQLHTIEERSEGVWEDKKSPWISASKISCGAFGRWRES</sequence>
<evidence type="ECO:0000313" key="1">
    <source>
        <dbReference type="EMBL" id="KAK8864597.1"/>
    </source>
</evidence>
<organism evidence="1 2">
    <name type="scientific">Kwoniella newhampshirensis</name>
    <dbReference type="NCBI Taxonomy" id="1651941"/>
    <lineage>
        <taxon>Eukaryota</taxon>
        <taxon>Fungi</taxon>
        <taxon>Dikarya</taxon>
        <taxon>Basidiomycota</taxon>
        <taxon>Agaricomycotina</taxon>
        <taxon>Tremellomycetes</taxon>
        <taxon>Tremellales</taxon>
        <taxon>Cryptococcaceae</taxon>
        <taxon>Kwoniella</taxon>
    </lineage>
</organism>
<reference evidence="1 2" key="1">
    <citation type="journal article" date="2024" name="bioRxiv">
        <title>Comparative genomics of Cryptococcus and Kwoniella reveals pathogenesis evolution and contrasting karyotype dynamics via intercentromeric recombination or chromosome fusion.</title>
        <authorList>
            <person name="Coelho M.A."/>
            <person name="David-Palma M."/>
            <person name="Shea T."/>
            <person name="Bowers K."/>
            <person name="McGinley-Smith S."/>
            <person name="Mohammad A.W."/>
            <person name="Gnirke A."/>
            <person name="Yurkov A.M."/>
            <person name="Nowrousian M."/>
            <person name="Sun S."/>
            <person name="Cuomo C.A."/>
            <person name="Heitman J."/>
        </authorList>
    </citation>
    <scope>NUCLEOTIDE SEQUENCE [LARGE SCALE GENOMIC DNA]</scope>
    <source>
        <strain evidence="1 2">CBS 13917</strain>
    </source>
</reference>
<dbReference type="AlphaFoldDB" id="A0AAW0Z3A6"/>
<dbReference type="RefSeq" id="XP_066804893.1">
    <property type="nucleotide sequence ID" value="XM_066944970.1"/>
</dbReference>
<evidence type="ECO:0000313" key="2">
    <source>
        <dbReference type="Proteomes" id="UP001388673"/>
    </source>
</evidence>